<keyword evidence="2" id="KW-1185">Reference proteome</keyword>
<dbReference type="EMBL" id="JABBVZ010000144">
    <property type="protein sequence ID" value="NMP24748.1"/>
    <property type="molecule type" value="Genomic_DNA"/>
</dbReference>
<protein>
    <submittedName>
        <fullName evidence="1">Uncharacterized protein</fullName>
    </submittedName>
</protein>
<reference evidence="1 2" key="1">
    <citation type="submission" date="2020-04" db="EMBL/GenBank/DDBJ databases">
        <authorList>
            <person name="Zhang R."/>
            <person name="Schippers A."/>
        </authorList>
    </citation>
    <scope>NUCLEOTIDE SEQUENCE [LARGE SCALE GENOMIC DNA]</scope>
    <source>
        <strain evidence="1 2">DSM 109850</strain>
    </source>
</reference>
<organism evidence="1 2">
    <name type="scientific">Sulfobacillus harzensis</name>
    <dbReference type="NCBI Taxonomy" id="2729629"/>
    <lineage>
        <taxon>Bacteria</taxon>
        <taxon>Bacillati</taxon>
        <taxon>Bacillota</taxon>
        <taxon>Clostridia</taxon>
        <taxon>Eubacteriales</taxon>
        <taxon>Clostridiales Family XVII. Incertae Sedis</taxon>
        <taxon>Sulfobacillus</taxon>
    </lineage>
</organism>
<name>A0A7Y0L835_9FIRM</name>
<dbReference type="RefSeq" id="WP_169102955.1">
    <property type="nucleotide sequence ID" value="NZ_JABBVZ010000144.1"/>
</dbReference>
<dbReference type="AlphaFoldDB" id="A0A7Y0L835"/>
<sequence>MTCDFCDKPVPSDALTIAVYPFAYATVPDSIAYCSRACEAHAESGDWRPVWCDACGREIALHDDAYDLRDARAPQFTVDAADNPRCRRCAGIPADAAMAHPLR</sequence>
<comment type="caution">
    <text evidence="1">The sequence shown here is derived from an EMBL/GenBank/DDBJ whole genome shotgun (WGS) entry which is preliminary data.</text>
</comment>
<evidence type="ECO:0000313" key="2">
    <source>
        <dbReference type="Proteomes" id="UP000533476"/>
    </source>
</evidence>
<evidence type="ECO:0000313" key="1">
    <source>
        <dbReference type="EMBL" id="NMP24748.1"/>
    </source>
</evidence>
<gene>
    <name evidence="1" type="ORF">HIJ39_20785</name>
</gene>
<dbReference type="Proteomes" id="UP000533476">
    <property type="component" value="Unassembled WGS sequence"/>
</dbReference>
<accession>A0A7Y0L835</accession>
<proteinExistence type="predicted"/>